<dbReference type="STRING" id="1150625.Q75_06725"/>
<comment type="caution">
    <text evidence="1">The sequence shown here is derived from an EMBL/GenBank/DDBJ whole genome shotgun (WGS) entry which is preliminary data.</text>
</comment>
<dbReference type="InterPro" id="IPR018901">
    <property type="entry name" value="Spore_coat_CotE"/>
</dbReference>
<gene>
    <name evidence="1" type="ORF">Q75_06725</name>
</gene>
<sequence>MADFREIITKAVVAKGRKFTQSHHTICPPHHPSSILGCWIINHEYEARKVGKKVEIYGSYDINVWYSHNDNSKTSVVTETVEYTDVIRLKYRDPDCLDDREVIATVVQQPNCVEAVISPNGNKIIVQVEREFVVEVIGETKVCVHVDPHGCEDDWDFDDDDFDDDELDELDPDFLLDVEEDE</sequence>
<keyword evidence="1" id="KW-0167">Capsid protein</keyword>
<evidence type="ECO:0000313" key="2">
    <source>
        <dbReference type="Proteomes" id="UP000074108"/>
    </source>
</evidence>
<dbReference type="Pfam" id="PF10628">
    <property type="entry name" value="CotE"/>
    <property type="match status" value="1"/>
</dbReference>
<proteinExistence type="predicted"/>
<name>A0A147K9E3_9BACI</name>
<dbReference type="PATRIC" id="fig|1150625.3.peg.1409"/>
<dbReference type="OrthoDB" id="2374983at2"/>
<dbReference type="EMBL" id="LDYG01000025">
    <property type="protein sequence ID" value="KUP06901.1"/>
    <property type="molecule type" value="Genomic_DNA"/>
</dbReference>
<evidence type="ECO:0000313" key="1">
    <source>
        <dbReference type="EMBL" id="KUP06901.1"/>
    </source>
</evidence>
<dbReference type="RefSeq" id="WP_010172596.1">
    <property type="nucleotide sequence ID" value="NZ_LDYG01000025.1"/>
</dbReference>
<keyword evidence="2" id="KW-1185">Reference proteome</keyword>
<dbReference type="AlphaFoldDB" id="A0A147K9E3"/>
<reference evidence="1 2" key="1">
    <citation type="journal article" date="2016" name="Front. Microbiol.">
        <title>Microevolution Analysis of Bacillus coahuilensis Unveils Differences in Phosphorus Acquisition Strategies and Their Regulation.</title>
        <authorList>
            <person name="Gomez-Lunar Z."/>
            <person name="Hernandez-Gonzalez I."/>
            <person name="Rodriguez-Torres M.D."/>
            <person name="Souza V."/>
            <person name="Olmedo-Alvarez G."/>
        </authorList>
    </citation>
    <scope>NUCLEOTIDE SEQUENCE [LARGE SCALE GENOMIC DNA]</scope>
    <source>
        <strain evidence="2">p1.1.43</strain>
    </source>
</reference>
<accession>A0A147K9E3</accession>
<dbReference type="Proteomes" id="UP000074108">
    <property type="component" value="Unassembled WGS sequence"/>
</dbReference>
<organism evidence="1 2">
    <name type="scientific">Bacillus coahuilensis p1.1.43</name>
    <dbReference type="NCBI Taxonomy" id="1150625"/>
    <lineage>
        <taxon>Bacteria</taxon>
        <taxon>Bacillati</taxon>
        <taxon>Bacillota</taxon>
        <taxon>Bacilli</taxon>
        <taxon>Bacillales</taxon>
        <taxon>Bacillaceae</taxon>
        <taxon>Bacillus</taxon>
    </lineage>
</organism>
<keyword evidence="1" id="KW-0946">Virion</keyword>
<protein>
    <submittedName>
        <fullName evidence="1">Spore coat protein</fullName>
    </submittedName>
</protein>